<evidence type="ECO:0000256" key="8">
    <source>
        <dbReference type="ARBA" id="ARBA00022723"/>
    </source>
</evidence>
<dbReference type="GO" id="GO:0006782">
    <property type="term" value="P:protoporphyrinogen IX biosynthetic process"/>
    <property type="evidence" value="ECO:0007669"/>
    <property type="project" value="UniProtKB-UniRule"/>
</dbReference>
<feature type="transmembrane region" description="Helical" evidence="14">
    <location>
        <begin position="6"/>
        <end position="29"/>
    </location>
</feature>
<name>A0A2T0UAW3_9SPHI</name>
<comment type="catalytic activity">
    <reaction evidence="13 14 15">
        <text>protoporphyrinogen IX + 3 A = protoporphyrin IX + 3 AH2</text>
        <dbReference type="Rhea" id="RHEA:62000"/>
        <dbReference type="ChEBI" id="CHEBI:13193"/>
        <dbReference type="ChEBI" id="CHEBI:17499"/>
        <dbReference type="ChEBI" id="CHEBI:57306"/>
        <dbReference type="ChEBI" id="CHEBI:57307"/>
    </reaction>
</comment>
<dbReference type="AlphaFoldDB" id="A0A2T0UAW3"/>
<evidence type="ECO:0000256" key="11">
    <source>
        <dbReference type="ARBA" id="ARBA00023004"/>
    </source>
</evidence>
<sequence>MLYLYVKAIHIIFVICWMAGLFYIVRLFIYHVEANDKSEVERNILHPQYELMESRLWNVITTPAMVLSVLAGAYMFYLNPYLLEMNWMWVKIGFVIGLLVYHFICQRMIHQLRKGIFKWTSMQLRMWNEVATLLLFAIVFVVILKSALNWIYGLVGLFLIMILLMIGIKAYKRYRLRKG</sequence>
<dbReference type="OrthoDB" id="9800824at2"/>
<accession>A0A2T0UAW3</accession>
<dbReference type="Proteomes" id="UP000238034">
    <property type="component" value="Unassembled WGS sequence"/>
</dbReference>
<comment type="pathway">
    <text evidence="2 14 15">Porphyrin-containing compound metabolism; protoporphyrin-IX biosynthesis; protoporphyrin-IX from protoporphyrinogen-IX: step 1/1.</text>
</comment>
<evidence type="ECO:0000256" key="14">
    <source>
        <dbReference type="HAMAP-Rule" id="MF_02239"/>
    </source>
</evidence>
<keyword evidence="9 14" id="KW-1133">Transmembrane helix</keyword>
<dbReference type="Pfam" id="PF03653">
    <property type="entry name" value="UPF0093"/>
    <property type="match status" value="1"/>
</dbReference>
<evidence type="ECO:0000313" key="16">
    <source>
        <dbReference type="EMBL" id="PRY55059.1"/>
    </source>
</evidence>
<protein>
    <recommendedName>
        <fullName evidence="4 14">Protoporphyrinogen IX oxidase</fullName>
        <shortName evidence="14">PPO</shortName>
        <ecNumber evidence="14 15">1.3.99.-</ecNumber>
    </recommendedName>
</protein>
<keyword evidence="12 14" id="KW-0472">Membrane</keyword>
<dbReference type="PIRSF" id="PIRSF004638">
    <property type="entry name" value="UCP004638"/>
    <property type="match status" value="1"/>
</dbReference>
<keyword evidence="8 14" id="KW-0479">Metal-binding</keyword>
<feature type="transmembrane region" description="Helical" evidence="14">
    <location>
        <begin position="56"/>
        <end position="76"/>
    </location>
</feature>
<dbReference type="InterPro" id="IPR005265">
    <property type="entry name" value="HemJ-like"/>
</dbReference>
<feature type="binding site" description="axial binding residue" evidence="14">
    <location>
        <position position="10"/>
    </location>
    <ligand>
        <name>heme</name>
        <dbReference type="ChEBI" id="CHEBI:30413"/>
    </ligand>
    <ligandPart>
        <name>Fe</name>
        <dbReference type="ChEBI" id="CHEBI:18248"/>
    </ligandPart>
</feature>
<dbReference type="HAMAP" id="MF_02239">
    <property type="entry name" value="HemJ"/>
    <property type="match status" value="1"/>
</dbReference>
<dbReference type="UniPathway" id="UPA00251">
    <property type="reaction ID" value="UER00324"/>
</dbReference>
<organism evidence="16 17">
    <name type="scientific">Arcticibacter pallidicorallinus</name>
    <dbReference type="NCBI Taxonomy" id="1259464"/>
    <lineage>
        <taxon>Bacteria</taxon>
        <taxon>Pseudomonadati</taxon>
        <taxon>Bacteroidota</taxon>
        <taxon>Sphingobacteriia</taxon>
        <taxon>Sphingobacteriales</taxon>
        <taxon>Sphingobacteriaceae</taxon>
        <taxon>Arcticibacter</taxon>
    </lineage>
</organism>
<keyword evidence="17" id="KW-1185">Reference proteome</keyword>
<keyword evidence="6 14" id="KW-0349">Heme</keyword>
<evidence type="ECO:0000256" key="7">
    <source>
        <dbReference type="ARBA" id="ARBA00022692"/>
    </source>
</evidence>
<evidence type="ECO:0000256" key="4">
    <source>
        <dbReference type="ARBA" id="ARBA00017504"/>
    </source>
</evidence>
<evidence type="ECO:0000313" key="17">
    <source>
        <dbReference type="Proteomes" id="UP000238034"/>
    </source>
</evidence>
<feature type="binding site" description="axial binding residue" evidence="14">
    <location>
        <position position="91"/>
    </location>
    <ligand>
        <name>heme</name>
        <dbReference type="ChEBI" id="CHEBI:30413"/>
    </ligand>
    <ligandPart>
        <name>Fe</name>
        <dbReference type="ChEBI" id="CHEBI:18248"/>
    </ligandPart>
</feature>
<dbReference type="RefSeq" id="WP_106290179.1">
    <property type="nucleotide sequence ID" value="NZ_PVTH01000001.1"/>
</dbReference>
<keyword evidence="10 14" id="KW-0560">Oxidoreductase</keyword>
<evidence type="ECO:0000256" key="2">
    <source>
        <dbReference type="ARBA" id="ARBA00005073"/>
    </source>
</evidence>
<comment type="subcellular location">
    <subcellularLocation>
        <location evidence="1 14">Cell membrane</location>
        <topology evidence="1 14">Multi-pass membrane protein</topology>
    </subcellularLocation>
</comment>
<reference evidence="16 17" key="1">
    <citation type="submission" date="2018-03" db="EMBL/GenBank/DDBJ databases">
        <title>Genomic Encyclopedia of Type Strains, Phase III (KMG-III): the genomes of soil and plant-associated and newly described type strains.</title>
        <authorList>
            <person name="Whitman W."/>
        </authorList>
    </citation>
    <scope>NUCLEOTIDE SEQUENCE [LARGE SCALE GENOMIC DNA]</scope>
    <source>
        <strain evidence="16 17">CGMCC 1.9313</strain>
    </source>
</reference>
<gene>
    <name evidence="16" type="ORF">B0I27_10118</name>
</gene>
<evidence type="ECO:0000256" key="13">
    <source>
        <dbReference type="ARBA" id="ARBA00048390"/>
    </source>
</evidence>
<keyword evidence="7 14" id="KW-0812">Transmembrane</keyword>
<dbReference type="PANTHER" id="PTHR40255">
    <property type="entry name" value="UPF0093 MEMBRANE PROTEIN SLR1790"/>
    <property type="match status" value="1"/>
</dbReference>
<comment type="function">
    <text evidence="14 15">Catalyzes the oxidation of protoporphyrinogen IX to protoporphyrin IX.</text>
</comment>
<feature type="transmembrane region" description="Helical" evidence="14">
    <location>
        <begin position="88"/>
        <end position="105"/>
    </location>
</feature>
<evidence type="ECO:0000256" key="9">
    <source>
        <dbReference type="ARBA" id="ARBA00022989"/>
    </source>
</evidence>
<evidence type="ECO:0000256" key="10">
    <source>
        <dbReference type="ARBA" id="ARBA00023002"/>
    </source>
</evidence>
<comment type="cofactor">
    <cofactor evidence="14 15">
        <name>heme b</name>
        <dbReference type="ChEBI" id="CHEBI:60344"/>
    </cofactor>
    <text evidence="14 15">Binds 1 heme b (iron(II)-protoporphyrin IX) group per subunit.</text>
</comment>
<comment type="similarity">
    <text evidence="3 14 15">Belongs to the HemJ family.</text>
</comment>
<dbReference type="EMBL" id="PVTH01000001">
    <property type="protein sequence ID" value="PRY55059.1"/>
    <property type="molecule type" value="Genomic_DNA"/>
</dbReference>
<evidence type="ECO:0000256" key="1">
    <source>
        <dbReference type="ARBA" id="ARBA00004651"/>
    </source>
</evidence>
<evidence type="ECO:0000256" key="3">
    <source>
        <dbReference type="ARBA" id="ARBA00006501"/>
    </source>
</evidence>
<evidence type="ECO:0000256" key="6">
    <source>
        <dbReference type="ARBA" id="ARBA00022617"/>
    </source>
</evidence>
<comment type="caution">
    <text evidence="16">The sequence shown here is derived from an EMBL/GenBank/DDBJ whole genome shotgun (WGS) entry which is preliminary data.</text>
</comment>
<evidence type="ECO:0000256" key="15">
    <source>
        <dbReference type="PIRNR" id="PIRNR004638"/>
    </source>
</evidence>
<evidence type="ECO:0000256" key="5">
    <source>
        <dbReference type="ARBA" id="ARBA00022475"/>
    </source>
</evidence>
<dbReference type="GO" id="GO:0070818">
    <property type="term" value="F:protoporphyrinogen oxidase activity"/>
    <property type="evidence" value="ECO:0007669"/>
    <property type="project" value="UniProtKB-UniRule"/>
</dbReference>
<evidence type="ECO:0000256" key="12">
    <source>
        <dbReference type="ARBA" id="ARBA00023136"/>
    </source>
</evidence>
<proteinExistence type="inferred from homology"/>
<dbReference type="PANTHER" id="PTHR40255:SF1">
    <property type="entry name" value="PROTOPORPHYRINOGEN IX OXIDASE"/>
    <property type="match status" value="1"/>
</dbReference>
<keyword evidence="5 14" id="KW-1003">Cell membrane</keyword>
<comment type="subunit">
    <text evidence="14">Homodimer.</text>
</comment>
<keyword evidence="11 14" id="KW-0408">Iron</keyword>
<dbReference type="EC" id="1.3.99.-" evidence="14 15"/>
<feature type="transmembrane region" description="Helical" evidence="14">
    <location>
        <begin position="126"/>
        <end position="144"/>
    </location>
</feature>
<feature type="transmembrane region" description="Helical" evidence="14">
    <location>
        <begin position="150"/>
        <end position="171"/>
    </location>
</feature>
<dbReference type="GO" id="GO:0046872">
    <property type="term" value="F:metal ion binding"/>
    <property type="evidence" value="ECO:0007669"/>
    <property type="project" value="UniProtKB-UniRule"/>
</dbReference>
<dbReference type="GO" id="GO:0005886">
    <property type="term" value="C:plasma membrane"/>
    <property type="evidence" value="ECO:0007669"/>
    <property type="project" value="UniProtKB-SubCell"/>
</dbReference>